<evidence type="ECO:0000256" key="2">
    <source>
        <dbReference type="SAM" id="MobiDB-lite"/>
    </source>
</evidence>
<evidence type="ECO:0000313" key="4">
    <source>
        <dbReference type="Proteomes" id="UP000051952"/>
    </source>
</evidence>
<dbReference type="OrthoDB" id="277019at2759"/>
<organism evidence="3 4">
    <name type="scientific">Bodo saltans</name>
    <name type="common">Flagellated protozoan</name>
    <dbReference type="NCBI Taxonomy" id="75058"/>
    <lineage>
        <taxon>Eukaryota</taxon>
        <taxon>Discoba</taxon>
        <taxon>Euglenozoa</taxon>
        <taxon>Kinetoplastea</taxon>
        <taxon>Metakinetoplastina</taxon>
        <taxon>Eubodonida</taxon>
        <taxon>Bodonidae</taxon>
        <taxon>Bodo</taxon>
    </lineage>
</organism>
<evidence type="ECO:0000313" key="3">
    <source>
        <dbReference type="EMBL" id="CUG91073.1"/>
    </source>
</evidence>
<name>A0A0S4JHV1_BODSA</name>
<feature type="region of interest" description="Disordered" evidence="2">
    <location>
        <begin position="493"/>
        <end position="612"/>
    </location>
</feature>
<dbReference type="OMA" id="IQDADAW"/>
<dbReference type="EMBL" id="CYKH01001888">
    <property type="protein sequence ID" value="CUG91073.1"/>
    <property type="molecule type" value="Genomic_DNA"/>
</dbReference>
<sequence>MSIPKSEPEVELQAALTLRQREISQLGVRKSELIEQQRATHKSSALGSTSSAASREDPVASFVADHPVFSFCFGRESEELVWKLPIEQIGNVIAQLDAGMLALRQKQKEMTKADDAAGVQQRKASAAELRLDEQIRSLADATGLPKSHTSATTAARYKTAPIGAMLDDVISGTETPAQLRQIINKARKEIHMVEIMKKKNLVVMQGFESALKRQDAIKEDIIRHRNKIRCLQRDVTEKKLTLEDMLMEHNVLDKQLTLAMKPQSGDRTRAILDRDVAELKRQMEDCVEGERRVQDRVIKAQEYRILQLEKRLASVKRALQDHNLTNRVESAILATLVSQDGGERNSNDSRSSSASMSPHRGGELPLGVDLNDKAALYNIDTIVPPQELVHPALYSLLASEKDALAAAVSGQQTTLTSRDQTVESMALEVAKLTLALDEAQTLLDMTTTQIALIEDEQQDSLVEEVLEQREQYRALLHDKNQLRRGINNAYRSDVDVGSTSTRSASTGGGVRATTTATDAQVGSRGSSPPSHIAAAAAAAAAGAQDAEESRDASPNNTEEGAAHHPLRKSNSRVRFADDAAATQDPQPLASTQSFTTTPAAEPPLAPEQVDTS</sequence>
<feature type="compositionally biased region" description="Low complexity" evidence="2">
    <location>
        <begin position="497"/>
        <end position="517"/>
    </location>
</feature>
<proteinExistence type="predicted"/>
<dbReference type="Proteomes" id="UP000051952">
    <property type="component" value="Unassembled WGS sequence"/>
</dbReference>
<feature type="compositionally biased region" description="Polar residues" evidence="2">
    <location>
        <begin position="518"/>
        <end position="529"/>
    </location>
</feature>
<feature type="compositionally biased region" description="Low complexity" evidence="2">
    <location>
        <begin position="348"/>
        <end position="357"/>
    </location>
</feature>
<feature type="compositionally biased region" description="Low complexity" evidence="2">
    <location>
        <begin position="533"/>
        <end position="543"/>
    </location>
</feature>
<dbReference type="VEuPathDB" id="TriTrypDB:BSAL_30085"/>
<feature type="compositionally biased region" description="Polar residues" evidence="2">
    <location>
        <begin position="583"/>
        <end position="594"/>
    </location>
</feature>
<protein>
    <submittedName>
        <fullName evidence="3">Uncharacterized protein</fullName>
    </submittedName>
</protein>
<gene>
    <name evidence="3" type="ORF">BSAL_30085</name>
</gene>
<evidence type="ECO:0000256" key="1">
    <source>
        <dbReference type="SAM" id="Coils"/>
    </source>
</evidence>
<keyword evidence="1" id="KW-0175">Coiled coil</keyword>
<feature type="coiled-coil region" evidence="1">
    <location>
        <begin position="298"/>
        <end position="325"/>
    </location>
</feature>
<feature type="region of interest" description="Disordered" evidence="2">
    <location>
        <begin position="339"/>
        <end position="365"/>
    </location>
</feature>
<reference evidence="4" key="1">
    <citation type="submission" date="2015-09" db="EMBL/GenBank/DDBJ databases">
        <authorList>
            <consortium name="Pathogen Informatics"/>
        </authorList>
    </citation>
    <scope>NUCLEOTIDE SEQUENCE [LARGE SCALE GENOMIC DNA]</scope>
    <source>
        <strain evidence="4">Lake Konstanz</strain>
    </source>
</reference>
<keyword evidence="4" id="KW-1185">Reference proteome</keyword>
<accession>A0A0S4JHV1</accession>
<dbReference type="AlphaFoldDB" id="A0A0S4JHV1"/>